<organism evidence="2 3">
    <name type="scientific">Colletotrichum orchidophilum</name>
    <dbReference type="NCBI Taxonomy" id="1209926"/>
    <lineage>
        <taxon>Eukaryota</taxon>
        <taxon>Fungi</taxon>
        <taxon>Dikarya</taxon>
        <taxon>Ascomycota</taxon>
        <taxon>Pezizomycotina</taxon>
        <taxon>Sordariomycetes</taxon>
        <taxon>Hypocreomycetidae</taxon>
        <taxon>Glomerellales</taxon>
        <taxon>Glomerellaceae</taxon>
        <taxon>Colletotrichum</taxon>
    </lineage>
</organism>
<dbReference type="GeneID" id="34558148"/>
<reference evidence="2 3" key="1">
    <citation type="submission" date="2016-09" db="EMBL/GenBank/DDBJ databases">
        <authorList>
            <person name="Capua I."/>
            <person name="De Benedictis P."/>
            <person name="Joannis T."/>
            <person name="Lombin L.H."/>
            <person name="Cattoli G."/>
        </authorList>
    </citation>
    <scope>NUCLEOTIDE SEQUENCE [LARGE SCALE GENOMIC DNA]</scope>
    <source>
        <strain evidence="2 3">IMI 309357</strain>
    </source>
</reference>
<protein>
    <submittedName>
        <fullName evidence="2">Uncharacterized protein</fullName>
    </submittedName>
</protein>
<comment type="caution">
    <text evidence="2">The sequence shown here is derived from an EMBL/GenBank/DDBJ whole genome shotgun (WGS) entry which is preliminary data.</text>
</comment>
<feature type="compositionally biased region" description="Polar residues" evidence="1">
    <location>
        <begin position="1"/>
        <end position="20"/>
    </location>
</feature>
<dbReference type="EMBL" id="MJBS01000034">
    <property type="protein sequence ID" value="OHE99633.1"/>
    <property type="molecule type" value="Genomic_DNA"/>
</dbReference>
<sequence length="75" mass="8284">MSHSKASSSQSLVNCPTGSSRAAPYNVDRYMAESSSWTTFSQRTGTPRTTYSDLMQSELDSLLRQAKQQSQTTSK</sequence>
<evidence type="ECO:0000313" key="2">
    <source>
        <dbReference type="EMBL" id="OHE99633.1"/>
    </source>
</evidence>
<dbReference type="RefSeq" id="XP_022476779.1">
    <property type="nucleotide sequence ID" value="XM_022616638.1"/>
</dbReference>
<dbReference type="OrthoDB" id="4824345at2759"/>
<accession>A0A1G4BE61</accession>
<evidence type="ECO:0000313" key="3">
    <source>
        <dbReference type="Proteomes" id="UP000176998"/>
    </source>
</evidence>
<name>A0A1G4BE61_9PEZI</name>
<proteinExistence type="predicted"/>
<keyword evidence="3" id="KW-1185">Reference proteome</keyword>
<feature type="region of interest" description="Disordered" evidence="1">
    <location>
        <begin position="1"/>
        <end position="25"/>
    </location>
</feature>
<dbReference type="AlphaFoldDB" id="A0A1G4BE61"/>
<evidence type="ECO:0000256" key="1">
    <source>
        <dbReference type="SAM" id="MobiDB-lite"/>
    </source>
</evidence>
<gene>
    <name evidence="2" type="ORF">CORC01_04991</name>
</gene>
<dbReference type="Proteomes" id="UP000176998">
    <property type="component" value="Unassembled WGS sequence"/>
</dbReference>